<keyword evidence="1" id="KW-0732">Signal</keyword>
<evidence type="ECO:0000256" key="1">
    <source>
        <dbReference type="SAM" id="SignalP"/>
    </source>
</evidence>
<gene>
    <name evidence="2" type="ORF">CHS0354_000528</name>
</gene>
<evidence type="ECO:0000313" key="3">
    <source>
        <dbReference type="Proteomes" id="UP001195483"/>
    </source>
</evidence>
<proteinExistence type="predicted"/>
<keyword evidence="3" id="KW-1185">Reference proteome</keyword>
<accession>A0AAE0T6Q1</accession>
<dbReference type="Gene3D" id="2.130.10.10">
    <property type="entry name" value="YVTN repeat-like/Quinoprotein amine dehydrogenase"/>
    <property type="match status" value="2"/>
</dbReference>
<feature type="chain" id="PRO_5042014214" evidence="1">
    <location>
        <begin position="17"/>
        <end position="644"/>
    </location>
</feature>
<dbReference type="Proteomes" id="UP001195483">
    <property type="component" value="Unassembled WGS sequence"/>
</dbReference>
<dbReference type="InterPro" id="IPR015943">
    <property type="entry name" value="WD40/YVTN_repeat-like_dom_sf"/>
</dbReference>
<dbReference type="AlphaFoldDB" id="A0AAE0T6Q1"/>
<dbReference type="EMBL" id="JAEAOA010000085">
    <property type="protein sequence ID" value="KAK3604865.1"/>
    <property type="molecule type" value="Genomic_DNA"/>
</dbReference>
<evidence type="ECO:0000313" key="2">
    <source>
        <dbReference type="EMBL" id="KAK3604865.1"/>
    </source>
</evidence>
<sequence>MTLLLIMSFSIISGISNDLYTQTAGTAGAFVRMGFSSTGIGLGNAGVAVTNDHEANPFYNPSLLGFRKKYLIGAAYTYLPYDRLLNFGYAYLPVNEGAGIGVSFINAGVTNIDFRNTSGENTGYGFSTENALILSFGHKLNFGVNFFNKLSQNKILLFALLIHFIYPFSSLAQNLPTNTILETSIHNNSFWILTNKGLFKTNDYKNFQAVYTESLTYISMSTKKNMIWLSTQTKMIASFDQGTTWKNINFPYDKIVDTIGYYGSLIPQRMLPLYESKQGSQFYITSIALDPNSNDVWIAANQGGLRRSKDFGQTWQRIFLPPKHTHTLAPSTSIQGLQLGHVETIRGKRYGDSVYLVTHAIFASNGALWVGTKSCAIVSFNPSDPLPTWKRFDKEFGKLPSQVILDIKEQTFPNSTPIIWLSTSRGFENGTDAISFSTNYGETWKTPISNITLSNLAFHYENIFATTNSDVFIANDTCKNWKFIYPPFVDKENKNKILTNLVSLNHLSTQKFDTHFRIWIATNEGLAYTNNVMETFSIIRAEIPVDENKLTYAYPNPFTPNQHQFVRIRFKALANKPVTIKILDFAMDVVKTISSNEIKTQNQEYEELWDGTTSNGNFVANGVYFYSILFQGEKPIFGKILVSK</sequence>
<dbReference type="Gene3D" id="2.60.40.4070">
    <property type="match status" value="1"/>
</dbReference>
<organism evidence="2 3">
    <name type="scientific">Potamilus streckersoni</name>
    <dbReference type="NCBI Taxonomy" id="2493646"/>
    <lineage>
        <taxon>Eukaryota</taxon>
        <taxon>Metazoa</taxon>
        <taxon>Spiralia</taxon>
        <taxon>Lophotrochozoa</taxon>
        <taxon>Mollusca</taxon>
        <taxon>Bivalvia</taxon>
        <taxon>Autobranchia</taxon>
        <taxon>Heteroconchia</taxon>
        <taxon>Palaeoheterodonta</taxon>
        <taxon>Unionida</taxon>
        <taxon>Unionoidea</taxon>
        <taxon>Unionidae</taxon>
        <taxon>Ambleminae</taxon>
        <taxon>Lampsilini</taxon>
        <taxon>Potamilus</taxon>
    </lineage>
</organism>
<protein>
    <submittedName>
        <fullName evidence="2">Uncharacterized protein</fullName>
    </submittedName>
</protein>
<reference evidence="2" key="2">
    <citation type="journal article" date="2021" name="Genome Biol. Evol.">
        <title>Developing a high-quality reference genome for a parasitic bivalve with doubly uniparental inheritance (Bivalvia: Unionida).</title>
        <authorList>
            <person name="Smith C.H."/>
        </authorList>
    </citation>
    <scope>NUCLEOTIDE SEQUENCE</scope>
    <source>
        <strain evidence="2">CHS0354</strain>
        <tissue evidence="2">Mantle</tissue>
    </source>
</reference>
<reference evidence="2" key="1">
    <citation type="journal article" date="2021" name="Genome Biol. Evol.">
        <title>A High-Quality Reference Genome for a Parasitic Bivalve with Doubly Uniparental Inheritance (Bivalvia: Unionida).</title>
        <authorList>
            <person name="Smith C.H."/>
        </authorList>
    </citation>
    <scope>NUCLEOTIDE SEQUENCE</scope>
    <source>
        <strain evidence="2">CHS0354</strain>
    </source>
</reference>
<reference evidence="2" key="3">
    <citation type="submission" date="2023-05" db="EMBL/GenBank/DDBJ databases">
        <authorList>
            <person name="Smith C.H."/>
        </authorList>
    </citation>
    <scope>NUCLEOTIDE SEQUENCE</scope>
    <source>
        <strain evidence="2">CHS0354</strain>
        <tissue evidence="2">Mantle</tissue>
    </source>
</reference>
<feature type="signal peptide" evidence="1">
    <location>
        <begin position="1"/>
        <end position="16"/>
    </location>
</feature>
<comment type="caution">
    <text evidence="2">The sequence shown here is derived from an EMBL/GenBank/DDBJ whole genome shotgun (WGS) entry which is preliminary data.</text>
</comment>
<name>A0AAE0T6Q1_9BIVA</name>
<dbReference type="SUPFAM" id="SSF110296">
    <property type="entry name" value="Oligoxyloglucan reducing end-specific cellobiohydrolase"/>
    <property type="match status" value="1"/>
</dbReference>